<dbReference type="eggNOG" id="KOG4046">
    <property type="taxonomic scope" value="Eukaryota"/>
</dbReference>
<feature type="compositionally biased region" description="Low complexity" evidence="3">
    <location>
        <begin position="39"/>
        <end position="74"/>
    </location>
</feature>
<dbReference type="RefSeq" id="XP_008614108.1">
    <property type="nucleotide sequence ID" value="XM_008615886.1"/>
</dbReference>
<organism evidence="4 5">
    <name type="scientific">Saprolegnia diclina (strain VS20)</name>
    <dbReference type="NCBI Taxonomy" id="1156394"/>
    <lineage>
        <taxon>Eukaryota</taxon>
        <taxon>Sar</taxon>
        <taxon>Stramenopiles</taxon>
        <taxon>Oomycota</taxon>
        <taxon>Saprolegniomycetes</taxon>
        <taxon>Saprolegniales</taxon>
        <taxon>Saprolegniaceae</taxon>
        <taxon>Saprolegnia</taxon>
    </lineage>
</organism>
<dbReference type="GO" id="GO:0030677">
    <property type="term" value="C:ribonuclease P complex"/>
    <property type="evidence" value="ECO:0007669"/>
    <property type="project" value="InterPro"/>
</dbReference>
<dbReference type="AlphaFoldDB" id="T0RR91"/>
<dbReference type="InterPro" id="IPR002730">
    <property type="entry name" value="Rpp29/RNP1"/>
</dbReference>
<keyword evidence="5" id="KW-1185">Reference proteome</keyword>
<feature type="region of interest" description="Disordered" evidence="3">
    <location>
        <begin position="15"/>
        <end position="78"/>
    </location>
</feature>
<dbReference type="Proteomes" id="UP000030762">
    <property type="component" value="Unassembled WGS sequence"/>
</dbReference>
<dbReference type="InParanoid" id="T0RR91"/>
<evidence type="ECO:0000256" key="3">
    <source>
        <dbReference type="SAM" id="MobiDB-lite"/>
    </source>
</evidence>
<evidence type="ECO:0000313" key="5">
    <source>
        <dbReference type="Proteomes" id="UP000030762"/>
    </source>
</evidence>
<dbReference type="OMA" id="KADYNGC"/>
<dbReference type="STRING" id="1156394.T0RR91"/>
<dbReference type="PANTHER" id="PTHR13348:SF0">
    <property type="entry name" value="RIBONUCLEASE P PROTEIN SUBUNIT P29"/>
    <property type="match status" value="1"/>
</dbReference>
<evidence type="ECO:0000256" key="1">
    <source>
        <dbReference type="ARBA" id="ARBA00004123"/>
    </source>
</evidence>
<dbReference type="EMBL" id="JH767163">
    <property type="protein sequence ID" value="EQC32607.1"/>
    <property type="molecule type" value="Genomic_DNA"/>
</dbReference>
<dbReference type="PANTHER" id="PTHR13348">
    <property type="entry name" value="RIBONUCLEASE P SUBUNIT P29"/>
    <property type="match status" value="1"/>
</dbReference>
<proteinExistence type="inferred from homology"/>
<dbReference type="GO" id="GO:0005634">
    <property type="term" value="C:nucleus"/>
    <property type="evidence" value="ECO:0007669"/>
    <property type="project" value="UniProtKB-SubCell"/>
</dbReference>
<evidence type="ECO:0000256" key="2">
    <source>
        <dbReference type="ARBA" id="ARBA00006181"/>
    </source>
</evidence>
<dbReference type="InterPro" id="IPR036980">
    <property type="entry name" value="RNase_P/MRP_Rpp29_sf"/>
</dbReference>
<dbReference type="GO" id="GO:0033204">
    <property type="term" value="F:ribonuclease P RNA binding"/>
    <property type="evidence" value="ECO:0007669"/>
    <property type="project" value="InterPro"/>
</dbReference>
<dbReference type="GO" id="GO:0000172">
    <property type="term" value="C:ribonuclease MRP complex"/>
    <property type="evidence" value="ECO:0007669"/>
    <property type="project" value="InterPro"/>
</dbReference>
<comment type="subcellular location">
    <subcellularLocation>
        <location evidence="1">Nucleus</location>
    </subcellularLocation>
</comment>
<protein>
    <submittedName>
        <fullName evidence="4">Uncharacterized protein</fullName>
    </submittedName>
</protein>
<dbReference type="Pfam" id="PF01868">
    <property type="entry name" value="RNase_P-MRP_p29"/>
    <property type="match status" value="1"/>
</dbReference>
<comment type="similarity">
    <text evidence="2">Belongs to the eukaryotic/archaeal RNase P protein component 1 family.</text>
</comment>
<accession>T0RR91</accession>
<name>T0RR91_SAPDV</name>
<reference evidence="4 5" key="1">
    <citation type="submission" date="2012-04" db="EMBL/GenBank/DDBJ databases">
        <title>The Genome Sequence of Saprolegnia declina VS20.</title>
        <authorList>
            <consortium name="The Broad Institute Genome Sequencing Platform"/>
            <person name="Russ C."/>
            <person name="Nusbaum C."/>
            <person name="Tyler B."/>
            <person name="van West P."/>
            <person name="Dieguez-Uribeondo J."/>
            <person name="de Bruijn I."/>
            <person name="Tripathy S."/>
            <person name="Jiang R."/>
            <person name="Young S.K."/>
            <person name="Zeng Q."/>
            <person name="Gargeya S."/>
            <person name="Fitzgerald M."/>
            <person name="Haas B."/>
            <person name="Abouelleil A."/>
            <person name="Alvarado L."/>
            <person name="Arachchi H.M."/>
            <person name="Berlin A."/>
            <person name="Chapman S.B."/>
            <person name="Goldberg J."/>
            <person name="Griggs A."/>
            <person name="Gujja S."/>
            <person name="Hansen M."/>
            <person name="Howarth C."/>
            <person name="Imamovic A."/>
            <person name="Larimer J."/>
            <person name="McCowen C."/>
            <person name="Montmayeur A."/>
            <person name="Murphy C."/>
            <person name="Neiman D."/>
            <person name="Pearson M."/>
            <person name="Priest M."/>
            <person name="Roberts A."/>
            <person name="Saif S."/>
            <person name="Shea T."/>
            <person name="Sisk P."/>
            <person name="Sykes S."/>
            <person name="Wortman J."/>
            <person name="Nusbaum C."/>
            <person name="Birren B."/>
        </authorList>
    </citation>
    <scope>NUCLEOTIDE SEQUENCE [LARGE SCALE GENOMIC DNA]</scope>
    <source>
        <strain evidence="4 5">VS20</strain>
    </source>
</reference>
<dbReference type="SMART" id="SM00538">
    <property type="entry name" value="POP4"/>
    <property type="match status" value="1"/>
</dbReference>
<gene>
    <name evidence="4" type="ORF">SDRG_09920</name>
</gene>
<evidence type="ECO:0000313" key="4">
    <source>
        <dbReference type="EMBL" id="EQC32607.1"/>
    </source>
</evidence>
<dbReference type="InterPro" id="IPR016848">
    <property type="entry name" value="RNase_P/MRP_Rpp29-subunit"/>
</dbReference>
<dbReference type="SUPFAM" id="SSF101744">
    <property type="entry name" value="Rof/RNase P subunit-like"/>
    <property type="match status" value="1"/>
</dbReference>
<dbReference type="Gene3D" id="2.30.30.210">
    <property type="entry name" value="Ribonuclease P/MRP, subunit p29"/>
    <property type="match status" value="1"/>
</dbReference>
<dbReference type="GO" id="GO:0001682">
    <property type="term" value="P:tRNA 5'-leader removal"/>
    <property type="evidence" value="ECO:0007669"/>
    <property type="project" value="InterPro"/>
</dbReference>
<dbReference type="GeneID" id="19950647"/>
<dbReference type="GO" id="GO:0006364">
    <property type="term" value="P:rRNA processing"/>
    <property type="evidence" value="ECO:0007669"/>
    <property type="project" value="TreeGrafter"/>
</dbReference>
<sequence length="296" mass="32381">MEKRKQLLDSLDAAFATKKPKLTHVKPLAPGVVQTSKPNQKANQKANNALGSQKNNQKSNQKPKSAPSKPNAKQQAPKAIVDPLYATLTDETKLRLAPSATKGRQNIKLLETQLAAMALKKPSTTEDFVEKIKSKALQLHNPHKAKKPLNAALQSIHFPKRLSQGQRRAAGYHVATPSLPYASALELHDLWLQYMADLIGNEDLSAIPASTSFATCSFGAKLRKADYNGCLLRVVRSRNPGLIGLEGVVLAEHKNVFQLVTAKEKVVLVPKVGSSFAFTLDTSTFRFDGDDFALRQ</sequence>
<dbReference type="VEuPathDB" id="FungiDB:SDRG_09920"/>
<dbReference type="InterPro" id="IPR023534">
    <property type="entry name" value="Rof/RNase_P-like"/>
</dbReference>
<dbReference type="OrthoDB" id="124041at2759"/>